<feature type="domain" description="Carrier" evidence="3">
    <location>
        <begin position="934"/>
        <end position="985"/>
    </location>
</feature>
<sequence length="985" mass="109501">VEDIYPVTPLQLGLLVSMIQDPAAYVLQIVFDIRGDFTLSQLQQCWVKLALEIPMLRTVFVSTREGIFQAITKGEFSEWETIQEVWPSAEVDSLTHSFVAADRSRGFTLQSTSFNRFTGIHLTDGRLRVVWTHHHSLMDGWSLPLVMNRLMAICYGDEGVDTFVPFKEHVEWLAAQDPEPSRLFWSEALRQADETSSLTLPPPHPNTIPLSPYNRITRTLSLPNLDVTCKALQVTPSSIFRTVWAILLHQYTRSEYVVFGTVVSGRNTDVDGVEKIVGMLINTIPILVHVEPNILVTDLISQVHEFSSSSAHHSHWSLIDVKKWGNAAHEVDLFDSLLVYENYPSTKYSVKNTRKFSIDVKYEEEYAESKLSIAISPSPLETEYDISIMSNALEIDIQFIELIADRFEFIAKSFLSLDARRTIESMDHPGKAENEMIYSSCFGPEVPLKYDLLHHAFEDLAKSNPDDRAVEFETDFLSYGELDGKAGTLAYELASVSVGVGSRVAIIMDRCLEFSIGLLATLKVGAAMVPLDATFPINRLISILSDSDVSAIITTRKFIDVVQSLRHYLHVVHVAQIDISCAPQVFKPLNCHKAARHNEAFVVFTSGSTGRPKGVPVLHFGAVNCIENTIAEARVTKGMRVMQFMSIGFDACQWEIWKTLSVGATLVFRSQNWLETLLTVDMISCTSTALAQLGDPCKFPNLKYVAVGGESLPSRLKDEWSPYVCLMNSYGPTECSILTHYQKMNANCQITIGSPIANVNSYILDESQGQVPLGVIGELYLGGICVSPGYINLADETSERFLPDPFSPTRGQMFRTGDLARLLPNGHFEILGRQDSQVKLKGYRIELDEVANAMKCHPRVVAAAAIVKSKSHLVGYYTPASINISELQEVVASHLPVYMVPVAWVGLDEMPQNTNGKIDKKALEAFDVMVETEELETDTEKRMAAVWATVLNIDVAEIGRQTSFFSVGGDSLSVIKVVAACKEVG</sequence>
<dbReference type="InterPro" id="IPR045851">
    <property type="entry name" value="AMP-bd_C_sf"/>
</dbReference>
<evidence type="ECO:0000256" key="1">
    <source>
        <dbReference type="ARBA" id="ARBA00022450"/>
    </source>
</evidence>
<dbReference type="NCBIfam" id="TIGR01733">
    <property type="entry name" value="AA-adenyl-dom"/>
    <property type="match status" value="1"/>
</dbReference>
<dbReference type="AlphaFoldDB" id="A0A6A4ZLM6"/>
<dbReference type="Pfam" id="PF00501">
    <property type="entry name" value="AMP-binding"/>
    <property type="match status" value="1"/>
</dbReference>
<dbReference type="Pfam" id="PF00550">
    <property type="entry name" value="PP-binding"/>
    <property type="match status" value="1"/>
</dbReference>
<feature type="non-terminal residue" evidence="4">
    <location>
        <position position="1"/>
    </location>
</feature>
<comment type="caution">
    <text evidence="4">The sequence shown here is derived from an EMBL/GenBank/DDBJ whole genome shotgun (WGS) entry which is preliminary data.</text>
</comment>
<dbReference type="EMBL" id="VJMH01002171">
    <property type="protein sequence ID" value="KAF0709839.1"/>
    <property type="molecule type" value="Genomic_DNA"/>
</dbReference>
<feature type="non-terminal residue" evidence="4">
    <location>
        <position position="985"/>
    </location>
</feature>
<accession>A0A6A4ZLM6</accession>
<dbReference type="PANTHER" id="PTHR45527">
    <property type="entry name" value="NONRIBOSOMAL PEPTIDE SYNTHETASE"/>
    <property type="match status" value="1"/>
</dbReference>
<organism evidence="4">
    <name type="scientific">Aphanomyces stellatus</name>
    <dbReference type="NCBI Taxonomy" id="120398"/>
    <lineage>
        <taxon>Eukaryota</taxon>
        <taxon>Sar</taxon>
        <taxon>Stramenopiles</taxon>
        <taxon>Oomycota</taxon>
        <taxon>Saprolegniomycetes</taxon>
        <taxon>Saprolegniales</taxon>
        <taxon>Verrucalvaceae</taxon>
        <taxon>Aphanomyces</taxon>
    </lineage>
</organism>
<gene>
    <name evidence="4" type="ORF">As57867_005722</name>
</gene>
<dbReference type="Gene3D" id="1.10.1200.10">
    <property type="entry name" value="ACP-like"/>
    <property type="match status" value="1"/>
</dbReference>
<dbReference type="InterPro" id="IPR042099">
    <property type="entry name" value="ANL_N_sf"/>
</dbReference>
<dbReference type="CDD" id="cd05930">
    <property type="entry name" value="A_NRPS"/>
    <property type="match status" value="1"/>
</dbReference>
<dbReference type="InterPro" id="IPR036736">
    <property type="entry name" value="ACP-like_sf"/>
</dbReference>
<dbReference type="GO" id="GO:0031177">
    <property type="term" value="F:phosphopantetheine binding"/>
    <property type="evidence" value="ECO:0007669"/>
    <property type="project" value="TreeGrafter"/>
</dbReference>
<dbReference type="Gene3D" id="3.30.559.30">
    <property type="entry name" value="Nonribosomal peptide synthetase, condensation domain"/>
    <property type="match status" value="1"/>
</dbReference>
<dbReference type="Gene3D" id="3.30.559.10">
    <property type="entry name" value="Chloramphenicol acetyltransferase-like domain"/>
    <property type="match status" value="1"/>
</dbReference>
<evidence type="ECO:0000256" key="2">
    <source>
        <dbReference type="ARBA" id="ARBA00022553"/>
    </source>
</evidence>
<dbReference type="PROSITE" id="PS00455">
    <property type="entry name" value="AMP_BINDING"/>
    <property type="match status" value="1"/>
</dbReference>
<dbReference type="SUPFAM" id="SSF56801">
    <property type="entry name" value="Acetyl-CoA synthetase-like"/>
    <property type="match status" value="1"/>
</dbReference>
<dbReference type="GO" id="GO:0043041">
    <property type="term" value="P:amino acid activation for nonribosomal peptide biosynthetic process"/>
    <property type="evidence" value="ECO:0007669"/>
    <property type="project" value="TreeGrafter"/>
</dbReference>
<dbReference type="OrthoDB" id="79030at2759"/>
<dbReference type="InterPro" id="IPR009081">
    <property type="entry name" value="PP-bd_ACP"/>
</dbReference>
<dbReference type="GO" id="GO:0044550">
    <property type="term" value="P:secondary metabolite biosynthetic process"/>
    <property type="evidence" value="ECO:0007669"/>
    <property type="project" value="TreeGrafter"/>
</dbReference>
<dbReference type="InterPro" id="IPR023213">
    <property type="entry name" value="CAT-like_dom_sf"/>
</dbReference>
<reference evidence="4" key="1">
    <citation type="submission" date="2019-06" db="EMBL/GenBank/DDBJ databases">
        <title>Genomics analysis of Aphanomyces spp. identifies a new class of oomycete effector associated with host adaptation.</title>
        <authorList>
            <person name="Gaulin E."/>
        </authorList>
    </citation>
    <scope>NUCLEOTIDE SEQUENCE</scope>
    <source>
        <strain evidence="4">CBS 578.67</strain>
    </source>
</reference>
<protein>
    <recommendedName>
        <fullName evidence="3">Carrier domain-containing protein</fullName>
    </recommendedName>
</protein>
<dbReference type="InterPro" id="IPR000873">
    <property type="entry name" value="AMP-dep_synth/lig_dom"/>
</dbReference>
<dbReference type="PROSITE" id="PS50075">
    <property type="entry name" value="CARRIER"/>
    <property type="match status" value="1"/>
</dbReference>
<evidence type="ECO:0000313" key="4">
    <source>
        <dbReference type="EMBL" id="KAF0709839.1"/>
    </source>
</evidence>
<keyword evidence="2" id="KW-0597">Phosphoprotein</keyword>
<dbReference type="Gene3D" id="3.40.50.12780">
    <property type="entry name" value="N-terminal domain of ligase-like"/>
    <property type="match status" value="1"/>
</dbReference>
<dbReference type="InterPro" id="IPR020845">
    <property type="entry name" value="AMP-binding_CS"/>
</dbReference>
<evidence type="ECO:0000259" key="3">
    <source>
        <dbReference type="PROSITE" id="PS50075"/>
    </source>
</evidence>
<dbReference type="InterPro" id="IPR001242">
    <property type="entry name" value="Condensation_dom"/>
</dbReference>
<dbReference type="InterPro" id="IPR010071">
    <property type="entry name" value="AA_adenyl_dom"/>
</dbReference>
<dbReference type="Gene3D" id="3.30.300.30">
    <property type="match status" value="1"/>
</dbReference>
<dbReference type="SUPFAM" id="SSF47336">
    <property type="entry name" value="ACP-like"/>
    <property type="match status" value="1"/>
</dbReference>
<dbReference type="Pfam" id="PF00668">
    <property type="entry name" value="Condensation"/>
    <property type="match status" value="1"/>
</dbReference>
<dbReference type="SUPFAM" id="SSF52777">
    <property type="entry name" value="CoA-dependent acyltransferases"/>
    <property type="match status" value="2"/>
</dbReference>
<name>A0A6A4ZLM6_9STRA</name>
<proteinExistence type="predicted"/>
<keyword evidence="1" id="KW-0596">Phosphopantetheine</keyword>
<dbReference type="GO" id="GO:0005737">
    <property type="term" value="C:cytoplasm"/>
    <property type="evidence" value="ECO:0007669"/>
    <property type="project" value="TreeGrafter"/>
</dbReference>
<dbReference type="GO" id="GO:0003824">
    <property type="term" value="F:catalytic activity"/>
    <property type="evidence" value="ECO:0007669"/>
    <property type="project" value="InterPro"/>
</dbReference>
<dbReference type="PANTHER" id="PTHR45527:SF1">
    <property type="entry name" value="FATTY ACID SYNTHASE"/>
    <property type="match status" value="1"/>
</dbReference>